<keyword evidence="2" id="KW-0732">Signal</keyword>
<accession>A0ABU0YG04</accession>
<keyword evidence="1" id="KW-0812">Transmembrane</keyword>
<keyword evidence="4" id="KW-1185">Reference proteome</keyword>
<sequence length="180" mass="18870">MTRFSKLGFALLMALVSGFSGGAQAATIALGSYSGPSVIGVSQYRDSPFVDDYQFTIGPGVTLQFSAFFSTGFSNRFWILDMGGTLSDSGGVILNGISETVLLPPFPDRRVTFPVMTLGPGSYVLSILGTPTSAYSGITSFYSGSITLAAITPLPGALLFLLTALGAFAWLGRLRQRLAA</sequence>
<evidence type="ECO:0000313" key="3">
    <source>
        <dbReference type="EMBL" id="MDQ7246652.1"/>
    </source>
</evidence>
<protein>
    <recommendedName>
        <fullName evidence="5">Secreted protein</fullName>
    </recommendedName>
</protein>
<feature type="transmembrane region" description="Helical" evidence="1">
    <location>
        <begin position="148"/>
        <end position="171"/>
    </location>
</feature>
<evidence type="ECO:0000256" key="2">
    <source>
        <dbReference type="SAM" id="SignalP"/>
    </source>
</evidence>
<name>A0ABU0YG04_9PROT</name>
<dbReference type="RefSeq" id="WP_379954042.1">
    <property type="nucleotide sequence ID" value="NZ_JAUYVI010000001.1"/>
</dbReference>
<gene>
    <name evidence="3" type="ORF">Q8A70_03200</name>
</gene>
<feature type="signal peptide" evidence="2">
    <location>
        <begin position="1"/>
        <end position="25"/>
    </location>
</feature>
<comment type="caution">
    <text evidence="3">The sequence shown here is derived from an EMBL/GenBank/DDBJ whole genome shotgun (WGS) entry which is preliminary data.</text>
</comment>
<evidence type="ECO:0000256" key="1">
    <source>
        <dbReference type="SAM" id="Phobius"/>
    </source>
</evidence>
<evidence type="ECO:0008006" key="5">
    <source>
        <dbReference type="Google" id="ProtNLM"/>
    </source>
</evidence>
<dbReference type="Proteomes" id="UP001230156">
    <property type="component" value="Unassembled WGS sequence"/>
</dbReference>
<feature type="chain" id="PRO_5045291210" description="Secreted protein" evidence="2">
    <location>
        <begin position="26"/>
        <end position="180"/>
    </location>
</feature>
<evidence type="ECO:0000313" key="4">
    <source>
        <dbReference type="Proteomes" id="UP001230156"/>
    </source>
</evidence>
<keyword evidence="1" id="KW-1133">Transmembrane helix</keyword>
<keyword evidence="1" id="KW-0472">Membrane</keyword>
<organism evidence="3 4">
    <name type="scientific">Dongia sedimenti</name>
    <dbReference type="NCBI Taxonomy" id="3064282"/>
    <lineage>
        <taxon>Bacteria</taxon>
        <taxon>Pseudomonadati</taxon>
        <taxon>Pseudomonadota</taxon>
        <taxon>Alphaproteobacteria</taxon>
        <taxon>Rhodospirillales</taxon>
        <taxon>Dongiaceae</taxon>
        <taxon>Dongia</taxon>
    </lineage>
</organism>
<proteinExistence type="predicted"/>
<dbReference type="EMBL" id="JAUYVI010000001">
    <property type="protein sequence ID" value="MDQ7246652.1"/>
    <property type="molecule type" value="Genomic_DNA"/>
</dbReference>
<reference evidence="4" key="1">
    <citation type="submission" date="2023-08" db="EMBL/GenBank/DDBJ databases">
        <title>Rhodospirillaceae gen. nov., a novel taxon isolated from the Yangtze River Yuezi River estuary sludge.</title>
        <authorList>
            <person name="Ruan L."/>
        </authorList>
    </citation>
    <scope>NUCLEOTIDE SEQUENCE [LARGE SCALE GENOMIC DNA]</scope>
    <source>
        <strain evidence="4">R-7</strain>
    </source>
</reference>